<reference evidence="3 4" key="1">
    <citation type="submission" date="2015-02" db="EMBL/GenBank/DDBJ databases">
        <title>Draft genome sequences of ten Microbacterium spp. with emphasis on heavy metal contaminated environments.</title>
        <authorList>
            <person name="Corretto E."/>
        </authorList>
    </citation>
    <scope>NUCLEOTIDE SEQUENCE [LARGE SCALE GENOMIC DNA]</scope>
    <source>
        <strain evidence="3 4">DSM 12510</strain>
    </source>
</reference>
<dbReference type="STRING" id="92835.RS81_01201"/>
<evidence type="ECO:0000313" key="3">
    <source>
        <dbReference type="EMBL" id="KJL42045.1"/>
    </source>
</evidence>
<dbReference type="Proteomes" id="UP000033956">
    <property type="component" value="Unassembled WGS sequence"/>
</dbReference>
<gene>
    <name evidence="3" type="ORF">RS81_01201</name>
</gene>
<organism evidence="3 4">
    <name type="scientific">Microbacterium terrae</name>
    <dbReference type="NCBI Taxonomy" id="69369"/>
    <lineage>
        <taxon>Bacteria</taxon>
        <taxon>Bacillati</taxon>
        <taxon>Actinomycetota</taxon>
        <taxon>Actinomycetes</taxon>
        <taxon>Micrococcales</taxon>
        <taxon>Microbacteriaceae</taxon>
        <taxon>Microbacterium</taxon>
    </lineage>
</organism>
<dbReference type="CDD" id="cd07814">
    <property type="entry name" value="SRPBCC_CalC_Aha1-like"/>
    <property type="match status" value="1"/>
</dbReference>
<dbReference type="RefSeq" id="WP_045275161.1">
    <property type="nucleotide sequence ID" value="NZ_BAAAUP010000004.1"/>
</dbReference>
<accession>A0A0M2HD29</accession>
<name>A0A0M2HD29_9MICO</name>
<feature type="domain" description="Activator of Hsp90 ATPase homologue 1/2-like C-terminal" evidence="2">
    <location>
        <begin position="20"/>
        <end position="154"/>
    </location>
</feature>
<proteinExistence type="inferred from homology"/>
<evidence type="ECO:0000313" key="4">
    <source>
        <dbReference type="Proteomes" id="UP000033956"/>
    </source>
</evidence>
<dbReference type="PATRIC" id="fig|92835.4.peg.1220"/>
<evidence type="ECO:0000259" key="2">
    <source>
        <dbReference type="Pfam" id="PF08327"/>
    </source>
</evidence>
<evidence type="ECO:0000256" key="1">
    <source>
        <dbReference type="ARBA" id="ARBA00006817"/>
    </source>
</evidence>
<dbReference type="InterPro" id="IPR023393">
    <property type="entry name" value="START-like_dom_sf"/>
</dbReference>
<dbReference type="Pfam" id="PF08327">
    <property type="entry name" value="AHSA1"/>
    <property type="match status" value="1"/>
</dbReference>
<sequence length="158" mass="17830">MSLTESHPVLRMQAWRELRAAPAVVFDALVDPEKHMEWLAPPGSWGAVESTVDLRVGGVWESRFSPTPSTRVHDVQTYVAIEPHHRLITDLVSEATVDGKPAPALRSRIEITLAPTVWGTYMSVEQTGFPSAEMRDFFETEVWQRGFDRLEAFLARRG</sequence>
<comment type="similarity">
    <text evidence="1">Belongs to the AHA1 family.</text>
</comment>
<dbReference type="EMBL" id="JYIZ01000042">
    <property type="protein sequence ID" value="KJL42045.1"/>
    <property type="molecule type" value="Genomic_DNA"/>
</dbReference>
<dbReference type="AlphaFoldDB" id="A0A0M2HD29"/>
<dbReference type="SUPFAM" id="SSF55961">
    <property type="entry name" value="Bet v1-like"/>
    <property type="match status" value="1"/>
</dbReference>
<protein>
    <recommendedName>
        <fullName evidence="2">Activator of Hsp90 ATPase homologue 1/2-like C-terminal domain-containing protein</fullName>
    </recommendedName>
</protein>
<dbReference type="Gene3D" id="3.30.530.20">
    <property type="match status" value="1"/>
</dbReference>
<comment type="caution">
    <text evidence="3">The sequence shown here is derived from an EMBL/GenBank/DDBJ whole genome shotgun (WGS) entry which is preliminary data.</text>
</comment>
<keyword evidence="4" id="KW-1185">Reference proteome</keyword>
<dbReference type="InterPro" id="IPR013538">
    <property type="entry name" value="ASHA1/2-like_C"/>
</dbReference>